<organism evidence="1 2">
    <name type="scientific">Cupriavidus necator</name>
    <name type="common">Alcaligenes eutrophus</name>
    <name type="synonym">Ralstonia eutropha</name>
    <dbReference type="NCBI Taxonomy" id="106590"/>
    <lineage>
        <taxon>Bacteria</taxon>
        <taxon>Pseudomonadati</taxon>
        <taxon>Pseudomonadota</taxon>
        <taxon>Betaproteobacteria</taxon>
        <taxon>Burkholderiales</taxon>
        <taxon>Burkholderiaceae</taxon>
        <taxon>Cupriavidus</taxon>
    </lineage>
</organism>
<reference evidence="1 2" key="1">
    <citation type="submission" date="2018-04" db="EMBL/GenBank/DDBJ databases">
        <title>Cupriavidus necator CR12 genome sequencing and assembly.</title>
        <authorList>
            <person name="Ben Fekih I."/>
            <person name="Mazhar H.S."/>
            <person name="Bello S.K."/>
            <person name="Rensing C."/>
        </authorList>
    </citation>
    <scope>NUCLEOTIDE SEQUENCE [LARGE SCALE GENOMIC DNA]</scope>
    <source>
        <strain evidence="1 2">CR12</strain>
    </source>
</reference>
<evidence type="ECO:0008006" key="3">
    <source>
        <dbReference type="Google" id="ProtNLM"/>
    </source>
</evidence>
<protein>
    <recommendedName>
        <fullName evidence="3">DNA-binding protein</fullName>
    </recommendedName>
</protein>
<evidence type="ECO:0000313" key="1">
    <source>
        <dbReference type="EMBL" id="RCJ07267.1"/>
    </source>
</evidence>
<dbReference type="AlphaFoldDB" id="A0A367PJ55"/>
<gene>
    <name evidence="1" type="ORF">DDK22_17535</name>
</gene>
<name>A0A367PJ55_CUPNE</name>
<proteinExistence type="predicted"/>
<dbReference type="EMBL" id="QDHA01000040">
    <property type="protein sequence ID" value="RCJ07267.1"/>
    <property type="molecule type" value="Genomic_DNA"/>
</dbReference>
<sequence length="70" mass="7956">MHAMPTYLDAYDLAAILAVSPSTILRRAQTRPWSLPPPVHLGPKFPLRWRGVDVSRWLSDEFASTLVARR</sequence>
<dbReference type="Proteomes" id="UP000253501">
    <property type="component" value="Unassembled WGS sequence"/>
</dbReference>
<evidence type="ECO:0000313" key="2">
    <source>
        <dbReference type="Proteomes" id="UP000253501"/>
    </source>
</evidence>
<accession>A0A367PJ55</accession>
<comment type="caution">
    <text evidence="1">The sequence shown here is derived from an EMBL/GenBank/DDBJ whole genome shotgun (WGS) entry which is preliminary data.</text>
</comment>